<reference evidence="2" key="1">
    <citation type="journal article" date="2014" name="Front. Microbiol.">
        <title>High frequency of phylogenetically diverse reductive dehalogenase-homologous genes in deep subseafloor sedimentary metagenomes.</title>
        <authorList>
            <person name="Kawai M."/>
            <person name="Futagami T."/>
            <person name="Toyoda A."/>
            <person name="Takaki Y."/>
            <person name="Nishi S."/>
            <person name="Hori S."/>
            <person name="Arai W."/>
            <person name="Tsubouchi T."/>
            <person name="Morono Y."/>
            <person name="Uchiyama I."/>
            <person name="Ito T."/>
            <person name="Fujiyama A."/>
            <person name="Inagaki F."/>
            <person name="Takami H."/>
        </authorList>
    </citation>
    <scope>NUCLEOTIDE SEQUENCE</scope>
    <source>
        <strain evidence="2">Expedition CK06-06</strain>
    </source>
</reference>
<feature type="domain" description="4Fe-4S ferredoxin-type" evidence="1">
    <location>
        <begin position="137"/>
        <end position="169"/>
    </location>
</feature>
<dbReference type="InterPro" id="IPR017900">
    <property type="entry name" value="4Fe4S_Fe_S_CS"/>
</dbReference>
<dbReference type="PROSITE" id="PS51379">
    <property type="entry name" value="4FE4S_FER_2"/>
    <property type="match status" value="1"/>
</dbReference>
<accession>X1KMP0</accession>
<dbReference type="PROSITE" id="PS00198">
    <property type="entry name" value="4FE4S_FER_1"/>
    <property type="match status" value="1"/>
</dbReference>
<dbReference type="Gene3D" id="3.30.70.20">
    <property type="match status" value="1"/>
</dbReference>
<name>X1KMP0_9ZZZZ</name>
<comment type="caution">
    <text evidence="2">The sequence shown here is derived from an EMBL/GenBank/DDBJ whole genome shotgun (WGS) entry which is preliminary data.</text>
</comment>
<organism evidence="2">
    <name type="scientific">marine sediment metagenome</name>
    <dbReference type="NCBI Taxonomy" id="412755"/>
    <lineage>
        <taxon>unclassified sequences</taxon>
        <taxon>metagenomes</taxon>
        <taxon>ecological metagenomes</taxon>
    </lineage>
</organism>
<sequence length="183" mass="20353">HLRKKLGTDQFADVGPIKLGTAFVDQNRCLPWAMDKPCIVCEENCPLSPKAIYTEECFNTVRDGILTVKKATDNTVEVEETLLPDKFATGDYYCAAEGDERRKIAENTENTIVISSGEQFEKIPAAGSKIEVQVRLQRPLIDIEKCIGCGVCEHECPVSGRKAIRVSAENETRSADRKLLLKH</sequence>
<protein>
    <recommendedName>
        <fullName evidence="1">4Fe-4S ferredoxin-type domain-containing protein</fullName>
    </recommendedName>
</protein>
<evidence type="ECO:0000259" key="1">
    <source>
        <dbReference type="PROSITE" id="PS51379"/>
    </source>
</evidence>
<proteinExistence type="predicted"/>
<gene>
    <name evidence="2" type="ORF">S03H2_63249</name>
</gene>
<dbReference type="Pfam" id="PF12797">
    <property type="entry name" value="Fer4_2"/>
    <property type="match status" value="1"/>
</dbReference>
<dbReference type="AlphaFoldDB" id="X1KMP0"/>
<dbReference type="EMBL" id="BARU01040960">
    <property type="protein sequence ID" value="GAH83318.1"/>
    <property type="molecule type" value="Genomic_DNA"/>
</dbReference>
<evidence type="ECO:0000313" key="2">
    <source>
        <dbReference type="EMBL" id="GAH83318.1"/>
    </source>
</evidence>
<dbReference type="InterPro" id="IPR017896">
    <property type="entry name" value="4Fe4S_Fe-S-bd"/>
</dbReference>
<feature type="non-terminal residue" evidence="2">
    <location>
        <position position="1"/>
    </location>
</feature>
<dbReference type="SUPFAM" id="SSF54862">
    <property type="entry name" value="4Fe-4S ferredoxins"/>
    <property type="match status" value="2"/>
</dbReference>